<comment type="catalytic activity">
    <reaction evidence="7">
        <text>an adenosine in mRNA + S-adenosyl-L-methionine = an N(1)-methyladenosine in mRNA + S-adenosyl-L-homocysteine + H(+)</text>
        <dbReference type="Rhea" id="RHEA:55392"/>
        <dbReference type="Rhea" id="RHEA-COMP:12414"/>
        <dbReference type="Rhea" id="RHEA-COMP:12415"/>
        <dbReference type="ChEBI" id="CHEBI:15378"/>
        <dbReference type="ChEBI" id="CHEBI:57856"/>
        <dbReference type="ChEBI" id="CHEBI:59789"/>
        <dbReference type="ChEBI" id="CHEBI:74411"/>
        <dbReference type="ChEBI" id="CHEBI:74491"/>
    </reaction>
</comment>
<dbReference type="Gene3D" id="3.10.330.20">
    <property type="match status" value="1"/>
</dbReference>
<dbReference type="PANTHER" id="PTHR12133">
    <property type="entry name" value="TRNA (ADENINE(58)-N(1))-METHYLTRANSFERASE"/>
    <property type="match status" value="1"/>
</dbReference>
<evidence type="ECO:0000256" key="3">
    <source>
        <dbReference type="ARBA" id="ARBA00022679"/>
    </source>
</evidence>
<proteinExistence type="inferred from homology"/>
<comment type="function">
    <text evidence="8">Catalytic subunit of tRNA (adenine-N(1)-)-methyltransferase, which catalyzes the formation of N(1)-methyladenine at position 58 (m1A58) in initiator methionyl-tRNA.</text>
</comment>
<dbReference type="InterPro" id="IPR014816">
    <property type="entry name" value="tRNA_MeTrfase_Gcd14"/>
</dbReference>
<comment type="catalytic activity">
    <reaction evidence="8">
        <text>adenosine(58) in tRNA + S-adenosyl-L-methionine = N(1)-methyladenosine(58) in tRNA + S-adenosyl-L-homocysteine + H(+)</text>
        <dbReference type="Rhea" id="RHEA:43152"/>
        <dbReference type="Rhea" id="RHEA-COMP:10365"/>
        <dbReference type="Rhea" id="RHEA-COMP:10366"/>
        <dbReference type="ChEBI" id="CHEBI:15378"/>
        <dbReference type="ChEBI" id="CHEBI:57856"/>
        <dbReference type="ChEBI" id="CHEBI:59789"/>
        <dbReference type="ChEBI" id="CHEBI:74411"/>
        <dbReference type="ChEBI" id="CHEBI:74491"/>
        <dbReference type="EC" id="2.1.1.220"/>
    </reaction>
</comment>
<comment type="subcellular location">
    <subcellularLocation>
        <location evidence="1 8">Nucleus</location>
    </subcellularLocation>
</comment>
<evidence type="ECO:0000256" key="2">
    <source>
        <dbReference type="ARBA" id="ARBA00022603"/>
    </source>
</evidence>
<feature type="domain" description="tRNA (adenine(58)-N(1))-methyltransferase catalytic subunit TRM61 C-terminal" evidence="9">
    <location>
        <begin position="72"/>
        <end position="300"/>
    </location>
</feature>
<dbReference type="Proteomes" id="UP001642540">
    <property type="component" value="Unassembled WGS sequence"/>
</dbReference>
<keyword evidence="3 8" id="KW-0808">Transferase</keyword>
<protein>
    <recommendedName>
        <fullName evidence="8">tRNA (adenine(58)-N(1))-methyltransferase catalytic subunit TRMT61A</fullName>
        <ecNumber evidence="8">2.1.1.220</ecNumber>
    </recommendedName>
</protein>
<dbReference type="CDD" id="cd02440">
    <property type="entry name" value="AdoMet_MTases"/>
    <property type="match status" value="1"/>
</dbReference>
<evidence type="ECO:0000259" key="9">
    <source>
        <dbReference type="Pfam" id="PF08704"/>
    </source>
</evidence>
<dbReference type="EMBL" id="CAXLJM020000014">
    <property type="protein sequence ID" value="CAL8080823.1"/>
    <property type="molecule type" value="Genomic_DNA"/>
</dbReference>
<comment type="similarity">
    <text evidence="8">Belongs to the class I-like SAM-binding methyltransferase superfamily. TRM61 family.</text>
</comment>
<evidence type="ECO:0000256" key="5">
    <source>
        <dbReference type="ARBA" id="ARBA00022694"/>
    </source>
</evidence>
<gene>
    <name evidence="10" type="ORF">ODALV1_LOCUS4747</name>
</gene>
<dbReference type="Gene3D" id="3.40.50.150">
    <property type="entry name" value="Vaccinia Virus protein VP39"/>
    <property type="match status" value="1"/>
</dbReference>
<keyword evidence="5 8" id="KW-0819">tRNA processing</keyword>
<evidence type="ECO:0000256" key="6">
    <source>
        <dbReference type="ARBA" id="ARBA00023242"/>
    </source>
</evidence>
<evidence type="ECO:0000256" key="4">
    <source>
        <dbReference type="ARBA" id="ARBA00022691"/>
    </source>
</evidence>
<accession>A0ABP1PWW9</accession>
<keyword evidence="2 8" id="KW-0489">Methyltransferase</keyword>
<evidence type="ECO:0000313" key="11">
    <source>
        <dbReference type="Proteomes" id="UP001642540"/>
    </source>
</evidence>
<sequence length="308" mass="34787">MSFIERTSIIKEGDTVILFLSVSNHYPIEVTKYKKNKNGNFVENKFQTIYGHFDVMELVGKKYGTKFHLPRGWAYVLHPTCELWTKTLPHRTQIIYTPDISLIIFGLDLAPGSIVIEAGTGSGSLSHAFIRTVYPTGHLYTFDFHEKRAEQAREEFQKHGLNSWVTVGHRDVISDGFDVEKPADAVFLDLPKPWEVVPHVQRSLKRGGKLCTFSPCIEQVQKTVEALKKSGEFVMLKTQEVLQRSNSIQYRTMTSLDFALDESEASTGKLVPIKKEQCKFRTLIPPTQTAGHTGYITFATFVPGVSLS</sequence>
<keyword evidence="4 8" id="KW-0949">S-adenosyl-L-methionine</keyword>
<dbReference type="Pfam" id="PF08704">
    <property type="entry name" value="GCD14"/>
    <property type="match status" value="1"/>
</dbReference>
<dbReference type="PIRSF" id="PIRSF017269">
    <property type="entry name" value="GCD14"/>
    <property type="match status" value="1"/>
</dbReference>
<keyword evidence="6 8" id="KW-0539">Nucleus</keyword>
<dbReference type="EC" id="2.1.1.220" evidence="8"/>
<evidence type="ECO:0000256" key="7">
    <source>
        <dbReference type="ARBA" id="ARBA00048481"/>
    </source>
</evidence>
<evidence type="ECO:0000256" key="1">
    <source>
        <dbReference type="ARBA" id="ARBA00004123"/>
    </source>
</evidence>
<dbReference type="InterPro" id="IPR049470">
    <property type="entry name" value="TRM61_C"/>
</dbReference>
<reference evidence="10 11" key="1">
    <citation type="submission" date="2024-08" db="EMBL/GenBank/DDBJ databases">
        <authorList>
            <person name="Cucini C."/>
            <person name="Frati F."/>
        </authorList>
    </citation>
    <scope>NUCLEOTIDE SEQUENCE [LARGE SCALE GENOMIC DNA]</scope>
</reference>
<organism evidence="10 11">
    <name type="scientific">Orchesella dallaii</name>
    <dbReference type="NCBI Taxonomy" id="48710"/>
    <lineage>
        <taxon>Eukaryota</taxon>
        <taxon>Metazoa</taxon>
        <taxon>Ecdysozoa</taxon>
        <taxon>Arthropoda</taxon>
        <taxon>Hexapoda</taxon>
        <taxon>Collembola</taxon>
        <taxon>Entomobryomorpha</taxon>
        <taxon>Entomobryoidea</taxon>
        <taxon>Orchesellidae</taxon>
        <taxon>Orchesellinae</taxon>
        <taxon>Orchesella</taxon>
    </lineage>
</organism>
<dbReference type="SUPFAM" id="SSF53335">
    <property type="entry name" value="S-adenosyl-L-methionine-dependent methyltransferases"/>
    <property type="match status" value="1"/>
</dbReference>
<comment type="caution">
    <text evidence="10">The sequence shown here is derived from an EMBL/GenBank/DDBJ whole genome shotgun (WGS) entry which is preliminary data.</text>
</comment>
<name>A0ABP1PWW9_9HEXA</name>
<dbReference type="InterPro" id="IPR029063">
    <property type="entry name" value="SAM-dependent_MTases_sf"/>
</dbReference>
<dbReference type="PROSITE" id="PS51620">
    <property type="entry name" value="SAM_TRM61"/>
    <property type="match status" value="1"/>
</dbReference>
<keyword evidence="11" id="KW-1185">Reference proteome</keyword>
<evidence type="ECO:0000313" key="10">
    <source>
        <dbReference type="EMBL" id="CAL8080823.1"/>
    </source>
</evidence>
<dbReference type="PANTHER" id="PTHR12133:SF2">
    <property type="entry name" value="TRNA (ADENINE(58)-N(1))-METHYLTRANSFERASE CATALYTIC SUBUNIT TRMT61A"/>
    <property type="match status" value="1"/>
</dbReference>
<evidence type="ECO:0000256" key="8">
    <source>
        <dbReference type="PIRNR" id="PIRNR017269"/>
    </source>
</evidence>